<name>A0A9X3DUN3_9GAMM</name>
<dbReference type="Pfam" id="PF14341">
    <property type="entry name" value="PilX_N"/>
    <property type="match status" value="1"/>
</dbReference>
<dbReference type="Proteomes" id="UP001146019">
    <property type="component" value="Unassembled WGS sequence"/>
</dbReference>
<accession>A0A9X3DUN3</accession>
<dbReference type="EMBL" id="JAPKMY010000005">
    <property type="protein sequence ID" value="MCX5468378.1"/>
    <property type="molecule type" value="Genomic_DNA"/>
</dbReference>
<evidence type="ECO:0000313" key="4">
    <source>
        <dbReference type="Proteomes" id="UP001146019"/>
    </source>
</evidence>
<evidence type="ECO:0000259" key="2">
    <source>
        <dbReference type="Pfam" id="PF14341"/>
    </source>
</evidence>
<feature type="domain" description="Type 4 fimbrial biogenesis protein PilX N-terminal" evidence="2">
    <location>
        <begin position="9"/>
        <end position="56"/>
    </location>
</feature>
<evidence type="ECO:0000256" key="1">
    <source>
        <dbReference type="SAM" id="Phobius"/>
    </source>
</evidence>
<sequence>MKTKLNKQKGSTLIVVMMMLLFLTIIGVMAIRTSMITLNIATNAQSYQLSSQTADTPINQVFLEDLNRHVDLSSVLGKALKDADTELGKEYVFCYRPKVSTRFGSVASMAVLRTTSSGVELVEGSTDNFCNLTTDFGSARRGVVTQVAIKIPTDTADLPPLALLARNINVSGGQTIPQGITEQKRIRMTTVAMMPIYAKNLSAAQACLKDNVNDNSDVETSNKQTTAQCLVNIGVPVNSQVQEFNLQTFIKIVKEPV</sequence>
<reference evidence="3" key="1">
    <citation type="submission" date="2022-11" db="EMBL/GenBank/DDBJ databases">
        <title>Biodiversity and phylogenetic relationships of bacteria.</title>
        <authorList>
            <person name="Machado R.A.R."/>
            <person name="Bhat A."/>
            <person name="Loulou A."/>
            <person name="Kallel S."/>
        </authorList>
    </citation>
    <scope>NUCLEOTIDE SEQUENCE</scope>
    <source>
        <strain evidence="3">A-IN1</strain>
    </source>
</reference>
<keyword evidence="1" id="KW-0472">Membrane</keyword>
<dbReference type="InterPro" id="IPR025746">
    <property type="entry name" value="PilX_N_dom"/>
</dbReference>
<gene>
    <name evidence="3" type="ORF">OSH00_11565</name>
</gene>
<evidence type="ECO:0000313" key="3">
    <source>
        <dbReference type="EMBL" id="MCX5468378.1"/>
    </source>
</evidence>
<keyword evidence="4" id="KW-1185">Reference proteome</keyword>
<proteinExistence type="predicted"/>
<keyword evidence="1" id="KW-0812">Transmembrane</keyword>
<feature type="transmembrane region" description="Helical" evidence="1">
    <location>
        <begin position="12"/>
        <end position="31"/>
    </location>
</feature>
<dbReference type="AlphaFoldDB" id="A0A9X3DUN3"/>
<organism evidence="3 4">
    <name type="scientific">Acinetobacter nematophilus</name>
    <dbReference type="NCBI Taxonomy" id="2994642"/>
    <lineage>
        <taxon>Bacteria</taxon>
        <taxon>Pseudomonadati</taxon>
        <taxon>Pseudomonadota</taxon>
        <taxon>Gammaproteobacteria</taxon>
        <taxon>Moraxellales</taxon>
        <taxon>Moraxellaceae</taxon>
        <taxon>Acinetobacter</taxon>
    </lineage>
</organism>
<keyword evidence="1" id="KW-1133">Transmembrane helix</keyword>
<comment type="caution">
    <text evidence="3">The sequence shown here is derived from an EMBL/GenBank/DDBJ whole genome shotgun (WGS) entry which is preliminary data.</text>
</comment>
<dbReference type="RefSeq" id="WP_266130548.1">
    <property type="nucleotide sequence ID" value="NZ_JAPKMY010000005.1"/>
</dbReference>
<protein>
    <submittedName>
        <fullName evidence="3">Pilus assembly PilX N-terminal domain-containing protein</fullName>
    </submittedName>
</protein>